<evidence type="ECO:0000313" key="4">
    <source>
        <dbReference type="Proteomes" id="UP000007089"/>
    </source>
</evidence>
<protein>
    <submittedName>
        <fullName evidence="3">Pilin glycosylation protein</fullName>
    </submittedName>
</protein>
<dbReference type="AlphaFoldDB" id="B8JCN0"/>
<accession>B8JCN0</accession>
<comment type="similarity">
    <text evidence="1">Belongs to the transferase hexapeptide repeat family.</text>
</comment>
<reference evidence="3" key="1">
    <citation type="submission" date="2009-01" db="EMBL/GenBank/DDBJ databases">
        <title>Complete sequence of Anaeromyxobacter dehalogenans 2CP-1.</title>
        <authorList>
            <consortium name="US DOE Joint Genome Institute"/>
            <person name="Lucas S."/>
            <person name="Copeland A."/>
            <person name="Lapidus A."/>
            <person name="Glavina del Rio T."/>
            <person name="Dalin E."/>
            <person name="Tice H."/>
            <person name="Bruce D."/>
            <person name="Goodwin L."/>
            <person name="Pitluck S."/>
            <person name="Saunders E."/>
            <person name="Brettin T."/>
            <person name="Detter J.C."/>
            <person name="Han C."/>
            <person name="Larimer F."/>
            <person name="Land M."/>
            <person name="Hauser L."/>
            <person name="Kyrpides N."/>
            <person name="Ovchinnikova G."/>
            <person name="Beliaev A.S."/>
            <person name="Richardson P."/>
        </authorList>
    </citation>
    <scope>NUCLEOTIDE SEQUENCE</scope>
    <source>
        <strain evidence="3">2CP-1</strain>
    </source>
</reference>
<dbReference type="HOGENOM" id="CLU_081811_2_2_7"/>
<dbReference type="SUPFAM" id="SSF51161">
    <property type="entry name" value="Trimeric LpxA-like enzymes"/>
    <property type="match status" value="1"/>
</dbReference>
<dbReference type="PANTHER" id="PTHR43300">
    <property type="entry name" value="ACETYLTRANSFERASE"/>
    <property type="match status" value="1"/>
</dbReference>
<dbReference type="Gene3D" id="2.160.10.10">
    <property type="entry name" value="Hexapeptide repeat proteins"/>
    <property type="match status" value="1"/>
</dbReference>
<dbReference type="Proteomes" id="UP000007089">
    <property type="component" value="Chromosome"/>
</dbReference>
<evidence type="ECO:0000256" key="1">
    <source>
        <dbReference type="ARBA" id="ARBA00007274"/>
    </source>
</evidence>
<dbReference type="InterPro" id="IPR011004">
    <property type="entry name" value="Trimer_LpxA-like_sf"/>
</dbReference>
<feature type="domain" description="PglD N-terminal" evidence="2">
    <location>
        <begin position="1"/>
        <end position="73"/>
    </location>
</feature>
<name>B8JCN0_ANAD2</name>
<organism evidence="3 4">
    <name type="scientific">Anaeromyxobacter dehalogenans (strain ATCC BAA-258 / DSM 21875 / 2CP-1)</name>
    <dbReference type="NCBI Taxonomy" id="455488"/>
    <lineage>
        <taxon>Bacteria</taxon>
        <taxon>Pseudomonadati</taxon>
        <taxon>Myxococcota</taxon>
        <taxon>Myxococcia</taxon>
        <taxon>Myxococcales</taxon>
        <taxon>Cystobacterineae</taxon>
        <taxon>Anaeromyxobacteraceae</taxon>
        <taxon>Anaeromyxobacter</taxon>
    </lineage>
</organism>
<gene>
    <name evidence="3" type="ordered locus">A2cp1_4433</name>
</gene>
<proteinExistence type="inferred from homology"/>
<dbReference type="InterPro" id="IPR041561">
    <property type="entry name" value="PglD_N"/>
</dbReference>
<dbReference type="KEGG" id="acp:A2cp1_4433"/>
<dbReference type="Pfam" id="PF17836">
    <property type="entry name" value="PglD_N"/>
    <property type="match status" value="1"/>
</dbReference>
<dbReference type="EMBL" id="CP001359">
    <property type="protein sequence ID" value="ACL67750.1"/>
    <property type="molecule type" value="Genomic_DNA"/>
</dbReference>
<dbReference type="InterPro" id="IPR050179">
    <property type="entry name" value="Trans_hexapeptide_repeat"/>
</dbReference>
<keyword evidence="4" id="KW-1185">Reference proteome</keyword>
<dbReference type="PANTHER" id="PTHR43300:SF7">
    <property type="entry name" value="UDP-N-ACETYLBACILLOSAMINE N-ACETYLTRANSFERASE"/>
    <property type="match status" value="1"/>
</dbReference>
<dbReference type="Gene3D" id="3.40.50.20">
    <property type="match status" value="1"/>
</dbReference>
<evidence type="ECO:0000259" key="2">
    <source>
        <dbReference type="Pfam" id="PF17836"/>
    </source>
</evidence>
<evidence type="ECO:0000313" key="3">
    <source>
        <dbReference type="EMBL" id="ACL67750.1"/>
    </source>
</evidence>
<sequence length="194" mass="19239">MGAGGHGKVVADAGMCAGLQLLAFIDDGATPGQAVMDAPVLPWAEVVARRPEFGEAPVALAIGDNERRQRARDRLVAAGFQIATIVHPAATVARSAHVGQGAVVLARAVVNAGAVVDAGAIVNTAAVVEHDCVLEPFAHLSSSATLSGAARVGALAVVGAGAVVVRARVEPGGVVAPGVCMVGDAANPLIAPYH</sequence>